<comment type="caution">
    <text evidence="2">The sequence shown here is derived from an EMBL/GenBank/DDBJ whole genome shotgun (WGS) entry which is preliminary data.</text>
</comment>
<reference evidence="2 3" key="1">
    <citation type="journal article" date="2024" name="Microbiol. Resour. Announc.">
        <title>Genome annotations for the ascomycete fungi Trichoderma harzianum, Trichoderma aggressivum, and Purpureocillium lilacinum.</title>
        <authorList>
            <person name="Beijen E.P.W."/>
            <person name="Ohm R.A."/>
        </authorList>
    </citation>
    <scope>NUCLEOTIDE SEQUENCE [LARGE SCALE GENOMIC DNA]</scope>
    <source>
        <strain evidence="2 3">CBS 150709</strain>
    </source>
</reference>
<feature type="compositionally biased region" description="Basic and acidic residues" evidence="1">
    <location>
        <begin position="123"/>
        <end position="149"/>
    </location>
</feature>
<evidence type="ECO:0000313" key="3">
    <source>
        <dbReference type="Proteomes" id="UP001287286"/>
    </source>
</evidence>
<feature type="region of interest" description="Disordered" evidence="1">
    <location>
        <begin position="123"/>
        <end position="157"/>
    </location>
</feature>
<dbReference type="Proteomes" id="UP001287286">
    <property type="component" value="Unassembled WGS sequence"/>
</dbReference>
<gene>
    <name evidence="2" type="ORF">Purlil1_12964</name>
</gene>
<evidence type="ECO:0000313" key="2">
    <source>
        <dbReference type="EMBL" id="KAK4074424.1"/>
    </source>
</evidence>
<dbReference type="EMBL" id="JAWRVI010000151">
    <property type="protein sequence ID" value="KAK4074424.1"/>
    <property type="molecule type" value="Genomic_DNA"/>
</dbReference>
<name>A0ABR0BFS1_PURLI</name>
<feature type="region of interest" description="Disordered" evidence="1">
    <location>
        <begin position="181"/>
        <end position="201"/>
    </location>
</feature>
<protein>
    <submittedName>
        <fullName evidence="2">Uncharacterized protein</fullName>
    </submittedName>
</protein>
<accession>A0ABR0BFS1</accession>
<sequence>MGGPAISKLATRPKSKTAVYGLENERIFAQSCIEFLVLVIELEDSRYLTNGILAFSATGAGSSRVGGVGPRPRVAQAAIDDGAPPEIGHWEASLTTIGMEPENSKTLQEQLREAQLQVEAAERRLEAAEREQHREREQREAAERKREAAEQQTQPTTLDEYFDACHELVFAKFHVEQNPGLVSQGSLTNPQSKWCPTKLQP</sequence>
<evidence type="ECO:0000256" key="1">
    <source>
        <dbReference type="SAM" id="MobiDB-lite"/>
    </source>
</evidence>
<organism evidence="2 3">
    <name type="scientific">Purpureocillium lilacinum</name>
    <name type="common">Paecilomyces lilacinus</name>
    <dbReference type="NCBI Taxonomy" id="33203"/>
    <lineage>
        <taxon>Eukaryota</taxon>
        <taxon>Fungi</taxon>
        <taxon>Dikarya</taxon>
        <taxon>Ascomycota</taxon>
        <taxon>Pezizomycotina</taxon>
        <taxon>Sordariomycetes</taxon>
        <taxon>Hypocreomycetidae</taxon>
        <taxon>Hypocreales</taxon>
        <taxon>Ophiocordycipitaceae</taxon>
        <taxon>Purpureocillium</taxon>
    </lineage>
</organism>
<proteinExistence type="predicted"/>
<keyword evidence="3" id="KW-1185">Reference proteome</keyword>